<evidence type="ECO:0000256" key="1">
    <source>
        <dbReference type="SAM" id="MobiDB-lite"/>
    </source>
</evidence>
<name>A0ABM9HZE9_9GAMM</name>
<proteinExistence type="predicted"/>
<organism evidence="2 3">
    <name type="scientific">Methylocaldum szegediense</name>
    <dbReference type="NCBI Taxonomy" id="73780"/>
    <lineage>
        <taxon>Bacteria</taxon>
        <taxon>Pseudomonadati</taxon>
        <taxon>Pseudomonadota</taxon>
        <taxon>Gammaproteobacteria</taxon>
        <taxon>Methylococcales</taxon>
        <taxon>Methylococcaceae</taxon>
        <taxon>Methylocaldum</taxon>
    </lineage>
</organism>
<evidence type="ECO:0000313" key="3">
    <source>
        <dbReference type="Proteomes" id="UP001162030"/>
    </source>
</evidence>
<dbReference type="EMBL" id="OX458333">
    <property type="protein sequence ID" value="CAI8788309.1"/>
    <property type="molecule type" value="Genomic_DNA"/>
</dbReference>
<keyword evidence="3" id="KW-1185">Reference proteome</keyword>
<sequence length="75" mass="8298">MPDDLGASSDRRSGHAGYLRRSGRDLFLTKAELRWSIRFDAMNPTDAGSTTFVEVGPAPNREHAPTAVHYLNNEP</sequence>
<gene>
    <name evidence="2" type="ORF">MSZNOR_1355</name>
</gene>
<feature type="region of interest" description="Disordered" evidence="1">
    <location>
        <begin position="56"/>
        <end position="75"/>
    </location>
</feature>
<reference evidence="2 3" key="1">
    <citation type="submission" date="2023-03" db="EMBL/GenBank/DDBJ databases">
        <authorList>
            <person name="Pearce D."/>
        </authorList>
    </citation>
    <scope>NUCLEOTIDE SEQUENCE [LARGE SCALE GENOMIC DNA]</scope>
    <source>
        <strain evidence="2">Msz</strain>
    </source>
</reference>
<evidence type="ECO:0000313" key="2">
    <source>
        <dbReference type="EMBL" id="CAI8788309.1"/>
    </source>
</evidence>
<accession>A0ABM9HZE9</accession>
<dbReference type="Proteomes" id="UP001162030">
    <property type="component" value="Chromosome"/>
</dbReference>
<protein>
    <submittedName>
        <fullName evidence="2">Uncharacterized protein</fullName>
    </submittedName>
</protein>